<dbReference type="InterPro" id="IPR016095">
    <property type="entry name" value="Ribosomal_uL1_3-a/b-sand"/>
</dbReference>
<evidence type="ECO:0000256" key="8">
    <source>
        <dbReference type="ARBA" id="ARBA00022980"/>
    </source>
</evidence>
<gene>
    <name evidence="11" type="primary">rpl1</name>
    <name evidence="12" type="ordered locus">Mpal_0163</name>
</gene>
<dbReference type="GO" id="GO:0019843">
    <property type="term" value="F:rRNA binding"/>
    <property type="evidence" value="ECO:0007669"/>
    <property type="project" value="UniProtKB-UniRule"/>
</dbReference>
<dbReference type="FunFam" id="3.40.50.790:FF:000005">
    <property type="entry name" value="50S ribosomal protein L1"/>
    <property type="match status" value="1"/>
</dbReference>
<dbReference type="GO" id="GO:0000049">
    <property type="term" value="F:tRNA binding"/>
    <property type="evidence" value="ECO:0007669"/>
    <property type="project" value="UniProtKB-KW"/>
</dbReference>
<keyword evidence="5 11" id="KW-0699">rRNA-binding</keyword>
<evidence type="ECO:0000256" key="5">
    <source>
        <dbReference type="ARBA" id="ARBA00022730"/>
    </source>
</evidence>
<dbReference type="AlphaFoldDB" id="B8GIY3"/>
<sequence length="214" mass="23744">MVERAKIIEAVTAAIEKAPERKFSEGVDITINLKNIDMAQPKNRIDETILLPQGTGRKIEIAVLGKGEITTQAKEAGADLIMGPEEIERLGGEPREARKIANQYRFFLAETAVMPLVGRWLGPRLGPRGRMPMPIPQGTDIRPIVERLRNSVKIRTKDKKVFHAKVGSTEMNNEQIAENIDAVLKRIESVLEQGSLNVRSVYVKTSMGPAVRVV</sequence>
<dbReference type="HOGENOM" id="CLU_062853_4_0_2"/>
<reference evidence="12 13" key="1">
    <citation type="journal article" date="2015" name="Genome Announc.">
        <title>Complete Genome Sequence of Methanosphaerula palustris E1-9CT, a Hydrogenotrophic Methanogen Isolated from a Minerotrophic Fen Peatland.</title>
        <authorList>
            <person name="Cadillo-Quiroz H."/>
            <person name="Browne P."/>
            <person name="Kyrpides N."/>
            <person name="Woyke T."/>
            <person name="Goodwin L."/>
            <person name="Detter C."/>
            <person name="Yavitt J.B."/>
            <person name="Zinder S.H."/>
        </authorList>
    </citation>
    <scope>NUCLEOTIDE SEQUENCE [LARGE SCALE GENOMIC DNA]</scope>
    <source>
        <strain evidence="13">ATCC BAA-1556 / DSM 19958 / E1-9c</strain>
    </source>
</reference>
<dbReference type="PANTHER" id="PTHR36427:SF3">
    <property type="entry name" value="LARGE RIBOSOMAL SUBUNIT PROTEIN UL1M"/>
    <property type="match status" value="1"/>
</dbReference>
<keyword evidence="7 11" id="KW-0694">RNA-binding</keyword>
<evidence type="ECO:0000256" key="3">
    <source>
        <dbReference type="ARBA" id="ARBA00022491"/>
    </source>
</evidence>
<dbReference type="GO" id="GO:0006412">
    <property type="term" value="P:translation"/>
    <property type="evidence" value="ECO:0007669"/>
    <property type="project" value="UniProtKB-UniRule"/>
</dbReference>
<keyword evidence="8 11" id="KW-0689">Ribosomal protein</keyword>
<keyword evidence="4 11" id="KW-0820">tRNA-binding</keyword>
<dbReference type="CDD" id="cd00403">
    <property type="entry name" value="Ribosomal_L1"/>
    <property type="match status" value="1"/>
</dbReference>
<evidence type="ECO:0000313" key="12">
    <source>
        <dbReference type="EMBL" id="ACL15556.1"/>
    </source>
</evidence>
<dbReference type="EMBL" id="CP001338">
    <property type="protein sequence ID" value="ACL15556.1"/>
    <property type="molecule type" value="Genomic_DNA"/>
</dbReference>
<keyword evidence="6 11" id="KW-0810">Translation regulation</keyword>
<evidence type="ECO:0000256" key="2">
    <source>
        <dbReference type="ARBA" id="ARBA00011838"/>
    </source>
</evidence>
<dbReference type="InterPro" id="IPR002143">
    <property type="entry name" value="Ribosomal_uL1"/>
</dbReference>
<keyword evidence="13" id="KW-1185">Reference proteome</keyword>
<evidence type="ECO:0000256" key="10">
    <source>
        <dbReference type="ARBA" id="ARBA00045545"/>
    </source>
</evidence>
<evidence type="ECO:0000256" key="7">
    <source>
        <dbReference type="ARBA" id="ARBA00022884"/>
    </source>
</evidence>
<dbReference type="Gene3D" id="3.30.190.20">
    <property type="match status" value="1"/>
</dbReference>
<dbReference type="GO" id="GO:0006417">
    <property type="term" value="P:regulation of translation"/>
    <property type="evidence" value="ECO:0007669"/>
    <property type="project" value="UniProtKB-KW"/>
</dbReference>
<evidence type="ECO:0000256" key="6">
    <source>
        <dbReference type="ARBA" id="ARBA00022845"/>
    </source>
</evidence>
<dbReference type="HAMAP" id="MF_01318_A">
    <property type="entry name" value="Ribosomal_uL1_A"/>
    <property type="match status" value="1"/>
</dbReference>
<protein>
    <recommendedName>
        <fullName evidence="11">Large ribosomal subunit protein uL1</fullName>
    </recommendedName>
</protein>
<evidence type="ECO:0000313" key="13">
    <source>
        <dbReference type="Proteomes" id="UP000002457"/>
    </source>
</evidence>
<dbReference type="GeneID" id="7270934"/>
<evidence type="ECO:0000256" key="11">
    <source>
        <dbReference type="HAMAP-Rule" id="MF_01318"/>
    </source>
</evidence>
<dbReference type="OrthoDB" id="10382at2157"/>
<dbReference type="Gene3D" id="3.40.50.790">
    <property type="match status" value="1"/>
</dbReference>
<dbReference type="GO" id="GO:0015934">
    <property type="term" value="C:large ribosomal subunit"/>
    <property type="evidence" value="ECO:0007669"/>
    <property type="project" value="InterPro"/>
</dbReference>
<name>B8GIY3_METPE</name>
<dbReference type="Pfam" id="PF00687">
    <property type="entry name" value="Ribosomal_L1"/>
    <property type="match status" value="1"/>
</dbReference>
<dbReference type="GO" id="GO:0003735">
    <property type="term" value="F:structural constituent of ribosome"/>
    <property type="evidence" value="ECO:0007669"/>
    <property type="project" value="InterPro"/>
</dbReference>
<dbReference type="RefSeq" id="WP_012616875.1">
    <property type="nucleotide sequence ID" value="NC_011832.1"/>
</dbReference>
<comment type="function">
    <text evidence="11">Protein L1 is also a translational repressor protein, it controls the translation of its operon by binding to its mRNA.</text>
</comment>
<dbReference type="SUPFAM" id="SSF56808">
    <property type="entry name" value="Ribosomal protein L1"/>
    <property type="match status" value="1"/>
</dbReference>
<comment type="function">
    <text evidence="10">Probably involved in E site tRNA release. Binds directly to 23S rRNA.</text>
</comment>
<dbReference type="InterPro" id="IPR028364">
    <property type="entry name" value="Ribosomal_uL1/biogenesis"/>
</dbReference>
<dbReference type="Proteomes" id="UP000002457">
    <property type="component" value="Chromosome"/>
</dbReference>
<dbReference type="eggNOG" id="arCOG04289">
    <property type="taxonomic scope" value="Archaea"/>
</dbReference>
<comment type="subunit">
    <text evidence="2 11">Part of the 50S ribosomal subunit.</text>
</comment>
<dbReference type="KEGG" id="mpl:Mpal_0163"/>
<dbReference type="PANTHER" id="PTHR36427">
    <property type="entry name" value="54S RIBOSOMAL PROTEIN L1, MITOCHONDRIAL"/>
    <property type="match status" value="1"/>
</dbReference>
<dbReference type="STRING" id="521011.Mpal_0163"/>
<proteinExistence type="inferred from homology"/>
<keyword evidence="3 11" id="KW-0678">Repressor</keyword>
<comment type="similarity">
    <text evidence="1 11">Belongs to the universal ribosomal protein uL1 family.</text>
</comment>
<comment type="function">
    <text evidence="11">Binds directly to 23S rRNA. Probably involved in E site tRNA release.</text>
</comment>
<evidence type="ECO:0000256" key="9">
    <source>
        <dbReference type="ARBA" id="ARBA00023274"/>
    </source>
</evidence>
<evidence type="ECO:0000256" key="4">
    <source>
        <dbReference type="ARBA" id="ARBA00022555"/>
    </source>
</evidence>
<dbReference type="InterPro" id="IPR023674">
    <property type="entry name" value="Ribosomal_uL1-like"/>
</dbReference>
<organism evidence="12 13">
    <name type="scientific">Methanosphaerula palustris (strain ATCC BAA-1556 / DSM 19958 / E1-9c)</name>
    <dbReference type="NCBI Taxonomy" id="521011"/>
    <lineage>
        <taxon>Archaea</taxon>
        <taxon>Methanobacteriati</taxon>
        <taxon>Methanobacteriota</taxon>
        <taxon>Stenosarchaea group</taxon>
        <taxon>Methanomicrobia</taxon>
        <taxon>Methanomicrobiales</taxon>
        <taxon>Methanoregulaceae</taxon>
        <taxon>Methanosphaerula</taxon>
    </lineage>
</organism>
<accession>B8GIY3</accession>
<dbReference type="PIRSF" id="PIRSF002155">
    <property type="entry name" value="Ribosomal_L1"/>
    <property type="match status" value="1"/>
</dbReference>
<keyword evidence="9 11" id="KW-0687">Ribonucleoprotein</keyword>
<dbReference type="NCBIfam" id="NF003244">
    <property type="entry name" value="PRK04203.1"/>
    <property type="match status" value="1"/>
</dbReference>
<dbReference type="InterPro" id="IPR023669">
    <property type="entry name" value="Ribosomal_uL1_arc"/>
</dbReference>
<evidence type="ECO:0000256" key="1">
    <source>
        <dbReference type="ARBA" id="ARBA00010531"/>
    </source>
</evidence>